<feature type="repeat" description="Solcar" evidence="10">
    <location>
        <begin position="100"/>
        <end position="181"/>
    </location>
</feature>
<reference evidence="13 14" key="1">
    <citation type="journal article" date="2016" name="Genome Biol. Evol.">
        <title>Divergent and convergent evolution of fungal pathogenicity.</title>
        <authorList>
            <person name="Shang Y."/>
            <person name="Xiao G."/>
            <person name="Zheng P."/>
            <person name="Cen K."/>
            <person name="Zhan S."/>
            <person name="Wang C."/>
        </authorList>
    </citation>
    <scope>NUCLEOTIDE SEQUENCE [LARGE SCALE GENOMIC DNA]</scope>
    <source>
        <strain evidence="13 14">ARSEF 7405</strain>
    </source>
</reference>
<evidence type="ECO:0000256" key="8">
    <source>
        <dbReference type="ARBA" id="ARBA00023128"/>
    </source>
</evidence>
<dbReference type="Proteomes" id="UP000242877">
    <property type="component" value="Unassembled WGS sequence"/>
</dbReference>
<evidence type="ECO:0000256" key="11">
    <source>
        <dbReference type="RuleBase" id="RU000488"/>
    </source>
</evidence>
<dbReference type="InterPro" id="IPR050567">
    <property type="entry name" value="Mitochondrial_Carrier"/>
</dbReference>
<keyword evidence="8" id="KW-0496">Mitochondrion</keyword>
<keyword evidence="14" id="KW-1185">Reference proteome</keyword>
<evidence type="ECO:0000256" key="12">
    <source>
        <dbReference type="SAM" id="Phobius"/>
    </source>
</evidence>
<dbReference type="GO" id="GO:0005743">
    <property type="term" value="C:mitochondrial inner membrane"/>
    <property type="evidence" value="ECO:0007669"/>
    <property type="project" value="UniProtKB-SubCell"/>
</dbReference>
<evidence type="ECO:0000313" key="14">
    <source>
        <dbReference type="Proteomes" id="UP000242877"/>
    </source>
</evidence>
<comment type="caution">
    <text evidence="13">The sequence shown here is derived from an EMBL/GenBank/DDBJ whole genome shotgun (WGS) entry which is preliminary data.</text>
</comment>
<keyword evidence="4 10" id="KW-0812">Transmembrane</keyword>
<dbReference type="GO" id="GO:0022857">
    <property type="term" value="F:transmembrane transporter activity"/>
    <property type="evidence" value="ECO:0007669"/>
    <property type="project" value="TreeGrafter"/>
</dbReference>
<dbReference type="VEuPathDB" id="FungiDB:AAP_00676"/>
<organism evidence="13 14">
    <name type="scientific">Ascosphaera apis ARSEF 7405</name>
    <dbReference type="NCBI Taxonomy" id="392613"/>
    <lineage>
        <taxon>Eukaryota</taxon>
        <taxon>Fungi</taxon>
        <taxon>Dikarya</taxon>
        <taxon>Ascomycota</taxon>
        <taxon>Pezizomycotina</taxon>
        <taxon>Eurotiomycetes</taxon>
        <taxon>Eurotiomycetidae</taxon>
        <taxon>Onygenales</taxon>
        <taxon>Ascosphaeraceae</taxon>
        <taxon>Ascosphaera</taxon>
    </lineage>
</organism>
<proteinExistence type="inferred from homology"/>
<keyword evidence="6" id="KW-0999">Mitochondrion inner membrane</keyword>
<sequence length="314" mass="34074">MSADFWSGYISGAIGIVIGNPLDLIKTRLQAAPNVSTTLTSLEGFKGHFDNASSLVRGATAPILGYGALNAILFVAYNRSLTVLAPEVSNVTEPNGVPLHKIWLAGAAGGFASWVISSPTEFVKCRAQLATDAQVNSWTVSRDIVRQYGLRGLYYAGAVTSIRDAVGYGFYFWSYELCKRSIMSAEKEETNAGMALKVLLCGGLAGITTWASVFPLDVIKTRLQAQPDISNVTRPLLGEPIPSSAGAPRESQRLSTWEMTRNIYRREGLSSFYRGLGICSLRAFMVNAVQWITYEWMMKALAPAPQPSPAAIVY</sequence>
<dbReference type="SUPFAM" id="SSF103506">
    <property type="entry name" value="Mitochondrial carrier"/>
    <property type="match status" value="1"/>
</dbReference>
<evidence type="ECO:0000256" key="6">
    <source>
        <dbReference type="ARBA" id="ARBA00022792"/>
    </source>
</evidence>
<dbReference type="EMBL" id="AZGZ01000002">
    <property type="protein sequence ID" value="KZZ97033.1"/>
    <property type="molecule type" value="Genomic_DNA"/>
</dbReference>
<feature type="repeat" description="Solcar" evidence="10">
    <location>
        <begin position="193"/>
        <end position="300"/>
    </location>
</feature>
<dbReference type="PRINTS" id="PR00926">
    <property type="entry name" value="MITOCARRIER"/>
</dbReference>
<evidence type="ECO:0000256" key="9">
    <source>
        <dbReference type="ARBA" id="ARBA00023136"/>
    </source>
</evidence>
<dbReference type="PROSITE" id="PS50920">
    <property type="entry name" value="SOLCAR"/>
    <property type="match status" value="3"/>
</dbReference>
<dbReference type="OrthoDB" id="193856at2759"/>
<keyword evidence="7 12" id="KW-1133">Transmembrane helix</keyword>
<evidence type="ECO:0000256" key="5">
    <source>
        <dbReference type="ARBA" id="ARBA00022737"/>
    </source>
</evidence>
<keyword evidence="9 10" id="KW-0472">Membrane</keyword>
<feature type="repeat" description="Solcar" evidence="10">
    <location>
        <begin position="1"/>
        <end position="83"/>
    </location>
</feature>
<comment type="subcellular location">
    <subcellularLocation>
        <location evidence="1">Mitochondrion inner membrane</location>
        <topology evidence="1">Multi-pass membrane protein</topology>
    </subcellularLocation>
</comment>
<dbReference type="PANTHER" id="PTHR45624">
    <property type="entry name" value="MITOCHONDRIAL BASIC AMINO ACIDS TRANSPORTER-RELATED"/>
    <property type="match status" value="1"/>
</dbReference>
<comment type="similarity">
    <text evidence="2 11">Belongs to the mitochondrial carrier (TC 2.A.29) family.</text>
</comment>
<keyword evidence="5" id="KW-0677">Repeat</keyword>
<dbReference type="InterPro" id="IPR018108">
    <property type="entry name" value="MCP_transmembrane"/>
</dbReference>
<dbReference type="PANTHER" id="PTHR45624:SF10">
    <property type="entry name" value="SLC (SOLUTE CARRIER) HOMOLOG"/>
    <property type="match status" value="1"/>
</dbReference>
<evidence type="ECO:0000256" key="4">
    <source>
        <dbReference type="ARBA" id="ARBA00022692"/>
    </source>
</evidence>
<accession>A0A162IR61</accession>
<evidence type="ECO:0000256" key="10">
    <source>
        <dbReference type="PROSITE-ProRule" id="PRU00282"/>
    </source>
</evidence>
<evidence type="ECO:0000313" key="13">
    <source>
        <dbReference type="EMBL" id="KZZ97033.1"/>
    </source>
</evidence>
<evidence type="ECO:0000256" key="1">
    <source>
        <dbReference type="ARBA" id="ARBA00004448"/>
    </source>
</evidence>
<dbReference type="Pfam" id="PF00153">
    <property type="entry name" value="Mito_carr"/>
    <property type="match status" value="3"/>
</dbReference>
<dbReference type="Gene3D" id="1.50.40.10">
    <property type="entry name" value="Mitochondrial carrier domain"/>
    <property type="match status" value="1"/>
</dbReference>
<keyword evidence="3 11" id="KW-0813">Transport</keyword>
<evidence type="ECO:0000256" key="2">
    <source>
        <dbReference type="ARBA" id="ARBA00006375"/>
    </source>
</evidence>
<gene>
    <name evidence="13" type="ORF">AAP_00676</name>
</gene>
<evidence type="ECO:0000256" key="7">
    <source>
        <dbReference type="ARBA" id="ARBA00022989"/>
    </source>
</evidence>
<dbReference type="AlphaFoldDB" id="A0A162IR61"/>
<evidence type="ECO:0000256" key="3">
    <source>
        <dbReference type="ARBA" id="ARBA00022448"/>
    </source>
</evidence>
<feature type="transmembrane region" description="Helical" evidence="12">
    <location>
        <begin position="152"/>
        <end position="174"/>
    </location>
</feature>
<dbReference type="InterPro" id="IPR002067">
    <property type="entry name" value="MCP"/>
</dbReference>
<protein>
    <submittedName>
        <fullName evidence="13">Mitochondrial carrier protein</fullName>
    </submittedName>
</protein>
<name>A0A162IR61_9EURO</name>
<dbReference type="InterPro" id="IPR023395">
    <property type="entry name" value="MCP_dom_sf"/>
</dbReference>
<feature type="transmembrane region" description="Helical" evidence="12">
    <location>
        <begin position="194"/>
        <end position="216"/>
    </location>
</feature>